<dbReference type="Proteomes" id="UP001642464">
    <property type="component" value="Unassembled WGS sequence"/>
</dbReference>
<sequence length="503" mass="54266">MPEDGAGQKMYNAFGLMCAGILFFPVALYILGSNEKNYMCTHKNIIFADERAKAVECDQQMVPDGIGYMACPIKQESFLEFTGTSFGSSGIGPAIHFKSAVGAQKAEMFQCVESVKTERHGNNTVKVYSYQMTWSSSAVRSASFAQTPQAIQAREYGCPGATNGNPSWPANLAQGVQTQYAREMVAGPLTIDADLIHGGASSGLHANMANPVPLNQFKSAFAALQHLPYSNIVTPQAPPMQTHGSGWYTQTVHQQNHHARRLFFSWNQMQKMNPFSQLNTLDLSSISTHNLAVDASGTFLVTCQQARLGCIRIQYFKNWDTMVTLISAVQGGRTLPIDVPASWGCPSSKYNVLVGGLMSKMDLTQMLESANTTGTWTMRVIGLLFAWWAVYCCFQPISSAIDVVGDCVRAIPCLGPILEDLLEGMMTCLLCVVSCGCGCSCGLFVIGVVWLYMRPLIGGGLLAICAALAVGAYALGYTTKGAKGSRSLVSEMQQLTGESNEAA</sequence>
<keyword evidence="8 10" id="KW-0472">Membrane</keyword>
<dbReference type="EMBL" id="CAXAMM010006014">
    <property type="protein sequence ID" value="CAK9009546.1"/>
    <property type="molecule type" value="Genomic_DNA"/>
</dbReference>
<dbReference type="InterPro" id="IPR012430">
    <property type="entry name" value="TMEM43_fam"/>
</dbReference>
<evidence type="ECO:0000313" key="11">
    <source>
        <dbReference type="EMBL" id="CAK9009546.1"/>
    </source>
</evidence>
<evidence type="ECO:0000256" key="1">
    <source>
        <dbReference type="ARBA" id="ARBA00004127"/>
    </source>
</evidence>
<evidence type="ECO:0000256" key="8">
    <source>
        <dbReference type="ARBA" id="ARBA00023136"/>
    </source>
</evidence>
<evidence type="ECO:0000256" key="4">
    <source>
        <dbReference type="ARBA" id="ARBA00006627"/>
    </source>
</evidence>
<keyword evidence="12" id="KW-1185">Reference proteome</keyword>
<evidence type="ECO:0000256" key="3">
    <source>
        <dbReference type="ARBA" id="ARBA00004586"/>
    </source>
</evidence>
<evidence type="ECO:0000256" key="2">
    <source>
        <dbReference type="ARBA" id="ARBA00004259"/>
    </source>
</evidence>
<keyword evidence="7 10" id="KW-1133">Transmembrane helix</keyword>
<proteinExistence type="inferred from homology"/>
<evidence type="ECO:0000256" key="6">
    <source>
        <dbReference type="ARBA" id="ARBA00022824"/>
    </source>
</evidence>
<comment type="caution">
    <text evidence="11">The sequence shown here is derived from an EMBL/GenBank/DDBJ whole genome shotgun (WGS) entry which is preliminary data.</text>
</comment>
<feature type="transmembrane region" description="Helical" evidence="10">
    <location>
        <begin position="12"/>
        <end position="31"/>
    </location>
</feature>
<evidence type="ECO:0000256" key="10">
    <source>
        <dbReference type="SAM" id="Phobius"/>
    </source>
</evidence>
<organism evidence="11 12">
    <name type="scientific">Durusdinium trenchii</name>
    <dbReference type="NCBI Taxonomy" id="1381693"/>
    <lineage>
        <taxon>Eukaryota</taxon>
        <taxon>Sar</taxon>
        <taxon>Alveolata</taxon>
        <taxon>Dinophyceae</taxon>
        <taxon>Suessiales</taxon>
        <taxon>Symbiodiniaceae</taxon>
        <taxon>Durusdinium</taxon>
    </lineage>
</organism>
<name>A0ABP0J5F8_9DINO</name>
<comment type="similarity">
    <text evidence="4">Belongs to the TMEM43 family.</text>
</comment>
<evidence type="ECO:0000256" key="9">
    <source>
        <dbReference type="ARBA" id="ARBA00023242"/>
    </source>
</evidence>
<keyword evidence="6" id="KW-0256">Endoplasmic reticulum</keyword>
<gene>
    <name evidence="11" type="ORF">SCF082_LOCUS10325</name>
</gene>
<accession>A0ABP0J5F8</accession>
<reference evidence="11 12" key="1">
    <citation type="submission" date="2024-02" db="EMBL/GenBank/DDBJ databases">
        <authorList>
            <person name="Chen Y."/>
            <person name="Shah S."/>
            <person name="Dougan E. K."/>
            <person name="Thang M."/>
            <person name="Chan C."/>
        </authorList>
    </citation>
    <scope>NUCLEOTIDE SEQUENCE [LARGE SCALE GENOMIC DNA]</scope>
</reference>
<dbReference type="PANTHER" id="PTHR13416">
    <property type="match status" value="1"/>
</dbReference>
<feature type="transmembrane region" description="Helical" evidence="10">
    <location>
        <begin position="456"/>
        <end position="476"/>
    </location>
</feature>
<keyword evidence="5 10" id="KW-0812">Transmembrane</keyword>
<keyword evidence="9" id="KW-0539">Nucleus</keyword>
<protein>
    <recommendedName>
        <fullName evidence="13">Transmembrane protein</fullName>
    </recommendedName>
</protein>
<evidence type="ECO:0000256" key="5">
    <source>
        <dbReference type="ARBA" id="ARBA00022692"/>
    </source>
</evidence>
<feature type="transmembrane region" description="Helical" evidence="10">
    <location>
        <begin position="428"/>
        <end position="450"/>
    </location>
</feature>
<evidence type="ECO:0000313" key="12">
    <source>
        <dbReference type="Proteomes" id="UP001642464"/>
    </source>
</evidence>
<comment type="subcellular location">
    <subcellularLocation>
        <location evidence="1">Endomembrane system</location>
        <topology evidence="1">Multi-pass membrane protein</topology>
    </subcellularLocation>
    <subcellularLocation>
        <location evidence="3">Endoplasmic reticulum membrane</location>
    </subcellularLocation>
    <subcellularLocation>
        <location evidence="2">Nucleus envelope</location>
    </subcellularLocation>
</comment>
<evidence type="ECO:0008006" key="13">
    <source>
        <dbReference type="Google" id="ProtNLM"/>
    </source>
</evidence>
<evidence type="ECO:0000256" key="7">
    <source>
        <dbReference type="ARBA" id="ARBA00022989"/>
    </source>
</evidence>
<dbReference type="PANTHER" id="PTHR13416:SF2">
    <property type="entry name" value="TRANSMEMBRANE PROTEIN 43"/>
    <property type="match status" value="1"/>
</dbReference>
<dbReference type="Pfam" id="PF07787">
    <property type="entry name" value="TMEM43"/>
    <property type="match status" value="1"/>
</dbReference>